<gene>
    <name evidence="1" type="ORF">CYMTET_11762</name>
</gene>
<comment type="caution">
    <text evidence="1">The sequence shown here is derived from an EMBL/GenBank/DDBJ whole genome shotgun (WGS) entry which is preliminary data.</text>
</comment>
<name>A0AAE0GLX5_9CHLO</name>
<proteinExistence type="predicted"/>
<organism evidence="1 2">
    <name type="scientific">Cymbomonas tetramitiformis</name>
    <dbReference type="NCBI Taxonomy" id="36881"/>
    <lineage>
        <taxon>Eukaryota</taxon>
        <taxon>Viridiplantae</taxon>
        <taxon>Chlorophyta</taxon>
        <taxon>Pyramimonadophyceae</taxon>
        <taxon>Pyramimonadales</taxon>
        <taxon>Pyramimonadaceae</taxon>
        <taxon>Cymbomonas</taxon>
    </lineage>
</organism>
<reference evidence="1 2" key="1">
    <citation type="journal article" date="2015" name="Genome Biol. Evol.">
        <title>Comparative Genomics of a Bacterivorous Green Alga Reveals Evolutionary Causalities and Consequences of Phago-Mixotrophic Mode of Nutrition.</title>
        <authorList>
            <person name="Burns J.A."/>
            <person name="Paasch A."/>
            <person name="Narechania A."/>
            <person name="Kim E."/>
        </authorList>
    </citation>
    <scope>NUCLEOTIDE SEQUENCE [LARGE SCALE GENOMIC DNA]</scope>
    <source>
        <strain evidence="1 2">PLY_AMNH</strain>
    </source>
</reference>
<dbReference type="Proteomes" id="UP001190700">
    <property type="component" value="Unassembled WGS sequence"/>
</dbReference>
<accession>A0AAE0GLX5</accession>
<protein>
    <submittedName>
        <fullName evidence="1">Uncharacterized protein</fullName>
    </submittedName>
</protein>
<sequence>MATSAGNLAIWTTAEMNEQLRVLLKLSVFGVRARMATWQRQRAQIMEWVTARISQLQELPEEVRSFTEVLIGSELLTTDFAGALALGTWPEVAGAWAARKAAESDKFGEVSAWVQALLALVEPLPTGASLGTITGGAGASGSGGATASAGTGALISSAATEGGGSGGGAPAGKTGAAGTIALTTTVAGGGSGSGVIAGAAGAAAALVTTVAGSGSGGGVPAGAAGATGSSGTGIVAPAAAVDPNAIAAAIASALQEKLDAFGERLSVLEAQRSAAGGAGLQGSGADQVEAVQLRCAIRDSIASIK</sequence>
<dbReference type="AlphaFoldDB" id="A0AAE0GLX5"/>
<evidence type="ECO:0000313" key="1">
    <source>
        <dbReference type="EMBL" id="KAK3280392.1"/>
    </source>
</evidence>
<evidence type="ECO:0000313" key="2">
    <source>
        <dbReference type="Proteomes" id="UP001190700"/>
    </source>
</evidence>
<keyword evidence="2" id="KW-1185">Reference proteome</keyword>
<dbReference type="EMBL" id="LGRX02004418">
    <property type="protein sequence ID" value="KAK3280392.1"/>
    <property type="molecule type" value="Genomic_DNA"/>
</dbReference>